<proteinExistence type="predicted"/>
<dbReference type="VEuPathDB" id="CryptoDB:cubi_00505"/>
<keyword evidence="2" id="KW-1185">Reference proteome</keyword>
<comment type="caution">
    <text evidence="1">The sequence shown here is derived from an EMBL/GenBank/DDBJ whole genome shotgun (WGS) entry which is preliminary data.</text>
</comment>
<reference evidence="1 2" key="1">
    <citation type="submission" date="2016-10" db="EMBL/GenBank/DDBJ databases">
        <title>Reductive evolution of mitochondrial metabolism and differential evolution of invasion-related proteins in Cryptosporidium.</title>
        <authorList>
            <person name="Liu S."/>
            <person name="Roellig D.M."/>
            <person name="Guo Y."/>
            <person name="Li N."/>
            <person name="Frace M.A."/>
            <person name="Tang K."/>
            <person name="Zhang L."/>
            <person name="Feng Y."/>
            <person name="Xiao L."/>
        </authorList>
    </citation>
    <scope>NUCLEOTIDE SEQUENCE [LARGE SCALE GENOMIC DNA]</scope>
    <source>
        <strain evidence="1">39726</strain>
    </source>
</reference>
<dbReference type="AlphaFoldDB" id="A0A1J4ME56"/>
<evidence type="ECO:0000313" key="2">
    <source>
        <dbReference type="Proteomes" id="UP000186176"/>
    </source>
</evidence>
<accession>A0A1J4ME56</accession>
<gene>
    <name evidence="1" type="ORF">cubi_00505</name>
</gene>
<evidence type="ECO:0000313" key="1">
    <source>
        <dbReference type="EMBL" id="OII72510.1"/>
    </source>
</evidence>
<dbReference type="Proteomes" id="UP000186176">
    <property type="component" value="Unassembled WGS sequence"/>
</dbReference>
<dbReference type="GeneID" id="39977298"/>
<dbReference type="RefSeq" id="XP_028874008.1">
    <property type="nucleotide sequence ID" value="XM_029017519.1"/>
</dbReference>
<name>A0A1J4ME56_9CRYT</name>
<sequence>MVKERSSSIIKLENFENAETLVENYRRELEIHRLHETLQSMLIEEDESISNILNTAYGDYSLISTELLPLIDSFLPSIKQFQEKIDSNINEVTSIVERYSEDINSKINNHSLLFTKKLEHNLFIICHNEINRFKEMLLNTKDLFNKDETSTPFLSIRLVHYCILRLLKIRKSIDTIYQTISKMNAKLGFELENNKYYNECFEMCNDFSDELKELVIQASSNLLLVNDSIFSESEEFKQNDNLLLQCIFLLNLKAEFITKINSYIDNEIIKNYIFSSNKDDKLFFSNLICELENIIQGEKLAKLIKKIVFSLFNYDNTEYLTFVIDIYIQGILLYLLEYLENQYSEHIVSPTAPMDLFVHQLNSIVSLIEKNEKILINYESNVIPANKLKDLKLRILICFRENYFINNYSKKWKFGTYWNLIYRNILNRRISIRNELVEFSKVYVYDNKKYWLKYSIEIIRQIRWILGNSSIHSNTPLPPSRYFVPLFTRCLYSSLSLLYDYSSYLLSFTELSHFSEKSNQNNSIWSPKTKPEHICCVLMDAISFEEWVESHFTNEMFFHIYNVKSEFGFTESFDFSDSENVLNIDQLKSMVKDELINKDYLVHINENLLKPLSNTISLYLKNQTIRIFESGLRAVPCLYRLTATSISNKSTDRAENSERIPSSYIENATKPVEIFLIFSLNAIKSILADLSTNTIQKLKEIYNNILYVTFDQIFLQIFDICEKQILSSKHQLASLQKLAQKNIEGSAANRIDPSIIASQYMTDIDTWLAKMLKLISGFFNNLDPGSENCVEEYINAIKEAPSYTKLYGILKS</sequence>
<dbReference type="OrthoDB" id="338456at2759"/>
<protein>
    <submittedName>
        <fullName evidence="1">Uncharacterized protein</fullName>
    </submittedName>
</protein>
<dbReference type="EMBL" id="LRBP01000022">
    <property type="protein sequence ID" value="OII72510.1"/>
    <property type="molecule type" value="Genomic_DNA"/>
</dbReference>
<organism evidence="1 2">
    <name type="scientific">Cryptosporidium ubiquitum</name>
    <dbReference type="NCBI Taxonomy" id="857276"/>
    <lineage>
        <taxon>Eukaryota</taxon>
        <taxon>Sar</taxon>
        <taxon>Alveolata</taxon>
        <taxon>Apicomplexa</taxon>
        <taxon>Conoidasida</taxon>
        <taxon>Coccidia</taxon>
        <taxon>Eucoccidiorida</taxon>
        <taxon>Eimeriorina</taxon>
        <taxon>Cryptosporidiidae</taxon>
        <taxon>Cryptosporidium</taxon>
    </lineage>
</organism>